<keyword evidence="10" id="KW-0594">Phospholipid biosynthesis</keyword>
<evidence type="ECO:0000313" key="15">
    <source>
        <dbReference type="EMBL" id="EIE26055.1"/>
    </source>
</evidence>
<evidence type="ECO:0000256" key="13">
    <source>
        <dbReference type="SAM" id="Phobius"/>
    </source>
</evidence>
<evidence type="ECO:0000256" key="8">
    <source>
        <dbReference type="ARBA" id="ARBA00023098"/>
    </source>
</evidence>
<dbReference type="InterPro" id="IPR002123">
    <property type="entry name" value="Plipid/glycerol_acylTrfase"/>
</dbReference>
<keyword evidence="8" id="KW-0443">Lipid metabolism</keyword>
<feature type="non-terminal residue" evidence="15">
    <location>
        <position position="1"/>
    </location>
</feature>
<comment type="caution">
    <text evidence="15">The sequence shown here is derived from an EMBL/GenBank/DDBJ whole genome shotgun (WGS) entry which is preliminary data.</text>
</comment>
<reference evidence="15 16" key="1">
    <citation type="journal article" date="2012" name="Genome Biol.">
        <title>The genome of the polar eukaryotic microalga coccomyxa subellipsoidea reveals traits of cold adaptation.</title>
        <authorList>
            <person name="Blanc G."/>
            <person name="Agarkova I."/>
            <person name="Grimwood J."/>
            <person name="Kuo A."/>
            <person name="Brueggeman A."/>
            <person name="Dunigan D."/>
            <person name="Gurnon J."/>
            <person name="Ladunga I."/>
            <person name="Lindquist E."/>
            <person name="Lucas S."/>
            <person name="Pangilinan J."/>
            <person name="Proschold T."/>
            <person name="Salamov A."/>
            <person name="Schmutz J."/>
            <person name="Weeks D."/>
            <person name="Yamada T."/>
            <person name="Claverie J.M."/>
            <person name="Grigoriev I."/>
            <person name="Van Etten J."/>
            <person name="Lomsadze A."/>
            <person name="Borodovsky M."/>
        </authorList>
    </citation>
    <scope>NUCLEOTIDE SEQUENCE [LARGE SCALE GENOMIC DNA]</scope>
    <source>
        <strain evidence="15 16">C-169</strain>
    </source>
</reference>
<dbReference type="GO" id="GO:0016020">
    <property type="term" value="C:membrane"/>
    <property type="evidence" value="ECO:0007669"/>
    <property type="project" value="UniProtKB-SubCell"/>
</dbReference>
<feature type="domain" description="Phospholipid/glycerol acyltransferase" evidence="14">
    <location>
        <begin position="124"/>
        <end position="238"/>
    </location>
</feature>
<dbReference type="GO" id="GO:0005783">
    <property type="term" value="C:endoplasmic reticulum"/>
    <property type="evidence" value="ECO:0007669"/>
    <property type="project" value="TreeGrafter"/>
</dbReference>
<dbReference type="PANTHER" id="PTHR23063:SF2">
    <property type="entry name" value="GLYCEROL-3-PHOSPHATE ACYLTRANSFERASE 4, ISOFORM D-RELATED"/>
    <property type="match status" value="1"/>
</dbReference>
<keyword evidence="7 13" id="KW-1133">Transmembrane helix</keyword>
<evidence type="ECO:0000256" key="5">
    <source>
        <dbReference type="ARBA" id="ARBA00022679"/>
    </source>
</evidence>
<keyword evidence="9 13" id="KW-0472">Membrane</keyword>
<dbReference type="OrthoDB" id="10051137at2759"/>
<dbReference type="PANTHER" id="PTHR23063">
    <property type="entry name" value="PHOSPHOLIPID ACYLTRANSFERASE"/>
    <property type="match status" value="1"/>
</dbReference>
<dbReference type="SUPFAM" id="SSF69593">
    <property type="entry name" value="Glycerol-3-phosphate (1)-acyltransferase"/>
    <property type="match status" value="1"/>
</dbReference>
<keyword evidence="11" id="KW-1208">Phospholipid metabolism</keyword>
<dbReference type="EMBL" id="AGSI01000003">
    <property type="protein sequence ID" value="EIE26055.1"/>
    <property type="molecule type" value="Genomic_DNA"/>
</dbReference>
<evidence type="ECO:0000256" key="11">
    <source>
        <dbReference type="ARBA" id="ARBA00023264"/>
    </source>
</evidence>
<dbReference type="Pfam" id="PF01553">
    <property type="entry name" value="Acyltransferase"/>
    <property type="match status" value="1"/>
</dbReference>
<keyword evidence="5" id="KW-0808">Transferase</keyword>
<keyword evidence="6 13" id="KW-0812">Transmembrane</keyword>
<protein>
    <submittedName>
        <fullName evidence="15">Acyltransferase-domain-containing protein</fullName>
    </submittedName>
</protein>
<dbReference type="SMART" id="SM00563">
    <property type="entry name" value="PlsC"/>
    <property type="match status" value="1"/>
</dbReference>
<dbReference type="eggNOG" id="KOG2898">
    <property type="taxonomic scope" value="Eukaryota"/>
</dbReference>
<feature type="transmembrane region" description="Helical" evidence="13">
    <location>
        <begin position="60"/>
        <end position="81"/>
    </location>
</feature>
<dbReference type="GO" id="GO:0008654">
    <property type="term" value="P:phospholipid biosynthetic process"/>
    <property type="evidence" value="ECO:0007669"/>
    <property type="project" value="UniProtKB-KW"/>
</dbReference>
<organism evidence="15 16">
    <name type="scientific">Coccomyxa subellipsoidea (strain C-169)</name>
    <name type="common">Green microalga</name>
    <dbReference type="NCBI Taxonomy" id="574566"/>
    <lineage>
        <taxon>Eukaryota</taxon>
        <taxon>Viridiplantae</taxon>
        <taxon>Chlorophyta</taxon>
        <taxon>core chlorophytes</taxon>
        <taxon>Trebouxiophyceae</taxon>
        <taxon>Trebouxiophyceae incertae sedis</taxon>
        <taxon>Coccomyxaceae</taxon>
        <taxon>Coccomyxa</taxon>
        <taxon>Coccomyxa subellipsoidea</taxon>
    </lineage>
</organism>
<dbReference type="RefSeq" id="XP_005650599.1">
    <property type="nucleotide sequence ID" value="XM_005650542.1"/>
</dbReference>
<evidence type="ECO:0000256" key="7">
    <source>
        <dbReference type="ARBA" id="ARBA00022989"/>
    </source>
</evidence>
<dbReference type="CDD" id="cd07991">
    <property type="entry name" value="LPLAT_LPCAT1-like"/>
    <property type="match status" value="1"/>
</dbReference>
<evidence type="ECO:0000256" key="4">
    <source>
        <dbReference type="ARBA" id="ARBA00022516"/>
    </source>
</evidence>
<keyword evidence="4" id="KW-0444">Lipid biosynthesis</keyword>
<evidence type="ECO:0000256" key="9">
    <source>
        <dbReference type="ARBA" id="ARBA00023136"/>
    </source>
</evidence>
<dbReference type="Proteomes" id="UP000007264">
    <property type="component" value="Unassembled WGS sequence"/>
</dbReference>
<dbReference type="STRING" id="574566.I0Z5Y6"/>
<evidence type="ECO:0000256" key="12">
    <source>
        <dbReference type="ARBA" id="ARBA00023315"/>
    </source>
</evidence>
<gene>
    <name evidence="15" type="ORF">COCSUDRAFT_4945</name>
</gene>
<dbReference type="GO" id="GO:0004366">
    <property type="term" value="F:glycerol-3-phosphate O-acyltransferase activity"/>
    <property type="evidence" value="ECO:0007669"/>
    <property type="project" value="TreeGrafter"/>
</dbReference>
<dbReference type="GO" id="GO:0019432">
    <property type="term" value="P:triglyceride biosynthetic process"/>
    <property type="evidence" value="ECO:0007669"/>
    <property type="project" value="TreeGrafter"/>
</dbReference>
<evidence type="ECO:0000256" key="1">
    <source>
        <dbReference type="ARBA" id="ARBA00004370"/>
    </source>
</evidence>
<dbReference type="InterPro" id="IPR045252">
    <property type="entry name" value="LPCAT1-like"/>
</dbReference>
<sequence length="313" mass="36186">RDLLDISPLVQDAAAAIVDDSFLRCFQSQSTDPWNWNIYLFPLWAVGMVVRYLILFPLRLIVLLGGFIIFFILFFAVHAIFKSDHARRSRWEQSLVQFQCQMFVASWTGVVRYHGPRPVNRPNHVWVCNHTSMIDYIILCAYSPFAVIMQLHPGWVGFLQTQVLNCLGCLWRQHCCKAQVKDRLIVAERMKAHVQAADTTPLLIFPEGTCVNNEYCVMFKRGAFDLGATVCPIAIKYNKIFVDAFWNSKRQSFTAHLGKLMTSWAVVCDVYFLEPQTKLPEENAQQFAERVQKMIAERAKLQVAPWDGYLKYY</sequence>
<evidence type="ECO:0000256" key="6">
    <source>
        <dbReference type="ARBA" id="ARBA00022692"/>
    </source>
</evidence>
<feature type="transmembrane region" description="Helical" evidence="13">
    <location>
        <begin position="36"/>
        <end position="54"/>
    </location>
</feature>
<comment type="pathway">
    <text evidence="2">Lipid metabolism.</text>
</comment>
<dbReference type="GeneID" id="17044059"/>
<keyword evidence="16" id="KW-1185">Reference proteome</keyword>
<evidence type="ECO:0000313" key="16">
    <source>
        <dbReference type="Proteomes" id="UP000007264"/>
    </source>
</evidence>
<evidence type="ECO:0000256" key="10">
    <source>
        <dbReference type="ARBA" id="ARBA00023209"/>
    </source>
</evidence>
<evidence type="ECO:0000256" key="3">
    <source>
        <dbReference type="ARBA" id="ARBA00008655"/>
    </source>
</evidence>
<dbReference type="AlphaFoldDB" id="I0Z5Y6"/>
<proteinExistence type="inferred from homology"/>
<comment type="similarity">
    <text evidence="3">Belongs to the 1-acyl-sn-glycerol-3-phosphate acyltransferase family.</text>
</comment>
<accession>I0Z5Y6</accession>
<evidence type="ECO:0000256" key="2">
    <source>
        <dbReference type="ARBA" id="ARBA00005189"/>
    </source>
</evidence>
<feature type="non-terminal residue" evidence="15">
    <location>
        <position position="313"/>
    </location>
</feature>
<evidence type="ECO:0000259" key="14">
    <source>
        <dbReference type="SMART" id="SM00563"/>
    </source>
</evidence>
<comment type="subcellular location">
    <subcellularLocation>
        <location evidence="1">Membrane</location>
    </subcellularLocation>
</comment>
<keyword evidence="12 15" id="KW-0012">Acyltransferase</keyword>
<dbReference type="KEGG" id="csl:COCSUDRAFT_4945"/>
<name>I0Z5Y6_COCSC</name>